<evidence type="ECO:0008006" key="3">
    <source>
        <dbReference type="Google" id="ProtNLM"/>
    </source>
</evidence>
<reference evidence="1 2" key="1">
    <citation type="submission" date="2018-08" db="EMBL/GenBank/DDBJ databases">
        <title>Genome and evolution of the arbuscular mycorrhizal fungus Diversispora epigaea (formerly Glomus versiforme) and its bacterial endosymbionts.</title>
        <authorList>
            <person name="Sun X."/>
            <person name="Fei Z."/>
            <person name="Harrison M."/>
        </authorList>
    </citation>
    <scope>NUCLEOTIDE SEQUENCE [LARGE SCALE GENOMIC DNA]</scope>
    <source>
        <strain evidence="1 2">IT104</strain>
    </source>
</reference>
<dbReference type="AlphaFoldDB" id="A0A397GWR6"/>
<comment type="caution">
    <text evidence="1">The sequence shown here is derived from an EMBL/GenBank/DDBJ whole genome shotgun (WGS) entry which is preliminary data.</text>
</comment>
<dbReference type="InterPro" id="IPR011043">
    <property type="entry name" value="Gal_Oxase/kelch_b-propeller"/>
</dbReference>
<name>A0A397GWR6_9GLOM</name>
<evidence type="ECO:0000313" key="2">
    <source>
        <dbReference type="Proteomes" id="UP000266861"/>
    </source>
</evidence>
<accession>A0A397GWR6</accession>
<evidence type="ECO:0000313" key="1">
    <source>
        <dbReference type="EMBL" id="RHZ53503.1"/>
    </source>
</evidence>
<gene>
    <name evidence="1" type="ORF">Glove_441g9</name>
</gene>
<keyword evidence="2" id="KW-1185">Reference proteome</keyword>
<dbReference type="Proteomes" id="UP000266861">
    <property type="component" value="Unassembled WGS sequence"/>
</dbReference>
<organism evidence="1 2">
    <name type="scientific">Diversispora epigaea</name>
    <dbReference type="NCBI Taxonomy" id="1348612"/>
    <lineage>
        <taxon>Eukaryota</taxon>
        <taxon>Fungi</taxon>
        <taxon>Fungi incertae sedis</taxon>
        <taxon>Mucoromycota</taxon>
        <taxon>Glomeromycotina</taxon>
        <taxon>Glomeromycetes</taxon>
        <taxon>Diversisporales</taxon>
        <taxon>Diversisporaceae</taxon>
        <taxon>Diversispora</taxon>
    </lineage>
</organism>
<dbReference type="OrthoDB" id="432528at2759"/>
<dbReference type="Gene3D" id="2.120.10.80">
    <property type="entry name" value="Kelch-type beta propeller"/>
    <property type="match status" value="1"/>
</dbReference>
<dbReference type="InterPro" id="IPR015915">
    <property type="entry name" value="Kelch-typ_b-propeller"/>
</dbReference>
<protein>
    <recommendedName>
        <fullName evidence="3">Kelch repeat protein</fullName>
    </recommendedName>
</protein>
<sequence>MTRLKEDTIVIIDNRLLIFSGAINVSAFTFELFSLDLSTSFENNKLTWTLINEKSLPVYTSRSAAVLSLDNSRIYLYGVPPRSAVKGVIDNSGIIFIFGEFNVTNLTSNKGDLYNDMNILNTVSNTWTTLSIPGNLPI</sequence>
<proteinExistence type="predicted"/>
<dbReference type="SUPFAM" id="SSF50965">
    <property type="entry name" value="Galactose oxidase, central domain"/>
    <property type="match status" value="1"/>
</dbReference>
<dbReference type="EMBL" id="PQFF01000388">
    <property type="protein sequence ID" value="RHZ53503.1"/>
    <property type="molecule type" value="Genomic_DNA"/>
</dbReference>